<dbReference type="Pfam" id="PF13644">
    <property type="entry name" value="DKNYY"/>
    <property type="match status" value="1"/>
</dbReference>
<protein>
    <recommendedName>
        <fullName evidence="4">DKNYY family protein</fullName>
    </recommendedName>
</protein>
<feature type="transmembrane region" description="Helical" evidence="1">
    <location>
        <begin position="6"/>
        <end position="25"/>
    </location>
</feature>
<dbReference type="EMBL" id="CABVQH010000004">
    <property type="protein sequence ID" value="VWC62451.1"/>
    <property type="molecule type" value="Genomic_DNA"/>
</dbReference>
<gene>
    <name evidence="2" type="ORF">BLA18109_01791</name>
</gene>
<dbReference type="RefSeq" id="WP_174950131.1">
    <property type="nucleotide sequence ID" value="NZ_CABVQH010000004.1"/>
</dbReference>
<evidence type="ECO:0008006" key="4">
    <source>
        <dbReference type="Google" id="ProtNLM"/>
    </source>
</evidence>
<keyword evidence="1" id="KW-0812">Transmembrane</keyword>
<dbReference type="InterPro" id="IPR027375">
    <property type="entry name" value="DKNYY"/>
</dbReference>
<proteinExistence type="predicted"/>
<dbReference type="AlphaFoldDB" id="A0A6P2TZM6"/>
<organism evidence="2 3">
    <name type="scientific">Burkholderia lata (strain ATCC 17760 / DSM 23089 / LMG 22485 / NCIMB 9086 / R18194 / 383)</name>
    <dbReference type="NCBI Taxonomy" id="482957"/>
    <lineage>
        <taxon>Bacteria</taxon>
        <taxon>Pseudomonadati</taxon>
        <taxon>Pseudomonadota</taxon>
        <taxon>Betaproteobacteria</taxon>
        <taxon>Burkholderiales</taxon>
        <taxon>Burkholderiaceae</taxon>
        <taxon>Burkholderia</taxon>
        <taxon>Burkholderia cepacia complex</taxon>
    </lineage>
</organism>
<keyword evidence="1" id="KW-1133">Transmembrane helix</keyword>
<keyword evidence="1" id="KW-0472">Membrane</keyword>
<evidence type="ECO:0000313" key="3">
    <source>
        <dbReference type="Proteomes" id="UP000494260"/>
    </source>
</evidence>
<dbReference type="Proteomes" id="UP000494260">
    <property type="component" value="Unassembled WGS sequence"/>
</dbReference>
<accession>A0A6P2TZM6</accession>
<name>A0A6P2TZM6_BURL3</name>
<reference evidence="2 3" key="1">
    <citation type="submission" date="2019-09" db="EMBL/GenBank/DDBJ databases">
        <authorList>
            <person name="Depoorter E."/>
        </authorList>
    </citation>
    <scope>NUCLEOTIDE SEQUENCE [LARGE SCALE GENOMIC DNA]</scope>
    <source>
        <strain evidence="2">R-18109</strain>
    </source>
</reference>
<evidence type="ECO:0000256" key="1">
    <source>
        <dbReference type="SAM" id="Phobius"/>
    </source>
</evidence>
<evidence type="ECO:0000313" key="2">
    <source>
        <dbReference type="EMBL" id="VWC62451.1"/>
    </source>
</evidence>
<sequence>MVLLMILLLLVVGVLISGLALWRAWQSHGAGGGRPRAFARRLIAPLLLASALLLAVVFVLVAAPGEDDSAGSGKSLPGIYTLHQGRIYMNIGGQGYYRVPGADAGSFGPLGGPDSQNLGKDRSAVYCGSRVIPQLRPEQVRFVSDGYVGDGRRAWYCTRPKRNASYHWWHDFTHSQGEDSPEKPRPTDYVLVPLESVNAANLKIVVDAYAQDGVHAFYEGSVIPGADGASFQTVKLGQGDLAGRADDRYARDSRRVYFQGKVVPGAGPATFVAFRPDSDQWDNVYGQDRATGRFYFGATPFPAEVDGVDSRSLHLLIADRDRANHELFHNASGIWFWDDRGDGLRRGCANPFSGTPVMLSPGVWTDDRNAFVIRAVDEWGNGRSDRSLKARKTQLWMLPGLPASKWTKVADLSGGQGESRGILWRGSSQLYFAPSAGQNVFLNDALYIVSDPEGLKRDLLSAQYYVSVLRAGDIQRLDSSDSTVVCRVASRYPSTWEFWKQ</sequence>
<feature type="transmembrane region" description="Helical" evidence="1">
    <location>
        <begin position="46"/>
        <end position="65"/>
    </location>
</feature>